<gene>
    <name evidence="1" type="ORF">MNBD_GAMMA24-2625</name>
</gene>
<protein>
    <submittedName>
        <fullName evidence="1">Uncharacterized protein</fullName>
    </submittedName>
</protein>
<sequence>MFARIFNVGSVDIRGFRRARSAASVRPPGPGECAWLDRPMIRNEPFILFYGRRKLPLLYVDVYLSKTHFRWQGDRPITTVLKAIQTNKLFFVHVKRKCIDKRWMLNIERVRP</sequence>
<dbReference type="EMBL" id="UOFZ01000187">
    <property type="protein sequence ID" value="VAX14656.1"/>
    <property type="molecule type" value="Genomic_DNA"/>
</dbReference>
<accession>A0A3B1B8P7</accession>
<evidence type="ECO:0000313" key="1">
    <source>
        <dbReference type="EMBL" id="VAX14656.1"/>
    </source>
</evidence>
<dbReference type="AlphaFoldDB" id="A0A3B1B8P7"/>
<proteinExistence type="predicted"/>
<name>A0A3B1B8P7_9ZZZZ</name>
<reference evidence="1" key="1">
    <citation type="submission" date="2018-06" db="EMBL/GenBank/DDBJ databases">
        <authorList>
            <person name="Zhirakovskaya E."/>
        </authorList>
    </citation>
    <scope>NUCLEOTIDE SEQUENCE</scope>
</reference>
<organism evidence="1">
    <name type="scientific">hydrothermal vent metagenome</name>
    <dbReference type="NCBI Taxonomy" id="652676"/>
    <lineage>
        <taxon>unclassified sequences</taxon>
        <taxon>metagenomes</taxon>
        <taxon>ecological metagenomes</taxon>
    </lineage>
</organism>